<keyword evidence="1" id="KW-0812">Transmembrane</keyword>
<feature type="transmembrane region" description="Helical" evidence="1">
    <location>
        <begin position="84"/>
        <end position="102"/>
    </location>
</feature>
<feature type="transmembrane region" description="Helical" evidence="1">
    <location>
        <begin position="157"/>
        <end position="176"/>
    </location>
</feature>
<keyword evidence="3" id="KW-1185">Reference proteome</keyword>
<comment type="caution">
    <text evidence="2">The sequence shown here is derived from an EMBL/GenBank/DDBJ whole genome shotgun (WGS) entry which is preliminary data.</text>
</comment>
<evidence type="ECO:0000313" key="3">
    <source>
        <dbReference type="Proteomes" id="UP001198151"/>
    </source>
</evidence>
<name>A0ABS8G2R3_9FIRM</name>
<sequence>MNMNVNEIIDRILQLDPAVLLPGNSGEIQALTQNAATLLIIEAVFGVLLCLFGLKVVRFWAALFGLAAGFEVGFYVSLMLGLEGYAVLIIGAVAGILLAAAAARLYRAGIFLIVFAAVSSFGLGLIDRQNWIFVTVCLVIGLVAAILSIWAAPIVTIIATSLYGACLAGFAAAELLAVDSNVIRIVICAAVCVVGILVQLMFESRRQNKKSLKKAAEIREQESTAKEVERARAMMYDMDGQSSGDETDEEK</sequence>
<keyword evidence="1" id="KW-1133">Transmembrane helix</keyword>
<reference evidence="2 3" key="1">
    <citation type="submission" date="2021-10" db="EMBL/GenBank/DDBJ databases">
        <title>Anaerobic single-cell dispensing facilitates the cultivation of human gut bacteria.</title>
        <authorList>
            <person name="Afrizal A."/>
        </authorList>
    </citation>
    <scope>NUCLEOTIDE SEQUENCE [LARGE SCALE GENOMIC DNA]</scope>
    <source>
        <strain evidence="2 3">CLA-AA-H200</strain>
    </source>
</reference>
<dbReference type="Proteomes" id="UP001198151">
    <property type="component" value="Unassembled WGS sequence"/>
</dbReference>
<feature type="transmembrane region" description="Helical" evidence="1">
    <location>
        <begin position="182"/>
        <end position="202"/>
    </location>
</feature>
<keyword evidence="1" id="KW-0472">Membrane</keyword>
<feature type="transmembrane region" description="Helical" evidence="1">
    <location>
        <begin position="109"/>
        <end position="126"/>
    </location>
</feature>
<evidence type="ECO:0008006" key="4">
    <source>
        <dbReference type="Google" id="ProtNLM"/>
    </source>
</evidence>
<accession>A0ABS8G2R3</accession>
<evidence type="ECO:0000256" key="1">
    <source>
        <dbReference type="SAM" id="Phobius"/>
    </source>
</evidence>
<gene>
    <name evidence="2" type="ORF">LKD70_12480</name>
</gene>
<dbReference type="RefSeq" id="WP_227708302.1">
    <property type="nucleotide sequence ID" value="NZ_JAJEQX010000023.1"/>
</dbReference>
<organism evidence="2 3">
    <name type="scientific">Ruminococcus turbiniformis</name>
    <dbReference type="NCBI Taxonomy" id="2881258"/>
    <lineage>
        <taxon>Bacteria</taxon>
        <taxon>Bacillati</taxon>
        <taxon>Bacillota</taxon>
        <taxon>Clostridia</taxon>
        <taxon>Eubacteriales</taxon>
        <taxon>Oscillospiraceae</taxon>
        <taxon>Ruminococcus</taxon>
    </lineage>
</organism>
<dbReference type="EMBL" id="JAJEQX010000023">
    <property type="protein sequence ID" value="MCC2255224.1"/>
    <property type="molecule type" value="Genomic_DNA"/>
</dbReference>
<evidence type="ECO:0000313" key="2">
    <source>
        <dbReference type="EMBL" id="MCC2255224.1"/>
    </source>
</evidence>
<feature type="transmembrane region" description="Helical" evidence="1">
    <location>
        <begin position="132"/>
        <end position="150"/>
    </location>
</feature>
<proteinExistence type="predicted"/>
<protein>
    <recommendedName>
        <fullName evidence="4">TMEM198/TM7SF3 family protein</fullName>
    </recommendedName>
</protein>
<feature type="transmembrane region" description="Helical" evidence="1">
    <location>
        <begin position="31"/>
        <end position="52"/>
    </location>
</feature>